<dbReference type="PANTHER" id="PTHR10434">
    <property type="entry name" value="1-ACYL-SN-GLYCEROL-3-PHOSPHATE ACYLTRANSFERASE"/>
    <property type="match status" value="1"/>
</dbReference>
<dbReference type="GO" id="GO:0016787">
    <property type="term" value="F:hydrolase activity"/>
    <property type="evidence" value="ECO:0007669"/>
    <property type="project" value="UniProtKB-KW"/>
</dbReference>
<evidence type="ECO:0000313" key="5">
    <source>
        <dbReference type="EMBL" id="PIW36540.1"/>
    </source>
</evidence>
<keyword evidence="3" id="KW-1133">Transmembrane helix</keyword>
<dbReference type="CDD" id="cd07989">
    <property type="entry name" value="LPLAT_AGPAT-like"/>
    <property type="match status" value="1"/>
</dbReference>
<dbReference type="Pfam" id="PF01553">
    <property type="entry name" value="Acyltransferase"/>
    <property type="match status" value="1"/>
</dbReference>
<dbReference type="Gene3D" id="3.40.50.1000">
    <property type="entry name" value="HAD superfamily/HAD-like"/>
    <property type="match status" value="1"/>
</dbReference>
<reference evidence="5 6" key="1">
    <citation type="submission" date="2017-09" db="EMBL/GenBank/DDBJ databases">
        <title>Depth-based differentiation of microbial function through sediment-hosted aquifers and enrichment of novel symbionts in the deep terrestrial subsurface.</title>
        <authorList>
            <person name="Probst A.J."/>
            <person name="Ladd B."/>
            <person name="Jarett J.K."/>
            <person name="Geller-Mcgrath D.E."/>
            <person name="Sieber C.M."/>
            <person name="Emerson J.B."/>
            <person name="Anantharaman K."/>
            <person name="Thomas B.C."/>
            <person name="Malmstrom R."/>
            <person name="Stieglmeier M."/>
            <person name="Klingl A."/>
            <person name="Woyke T."/>
            <person name="Ryan C.M."/>
            <person name="Banfield J.F."/>
        </authorList>
    </citation>
    <scope>NUCLEOTIDE SEQUENCE [LARGE SCALE GENOMIC DNA]</scope>
    <source>
        <strain evidence="5">CG15_BIG_FIL_POST_REV_8_21_14_020_45_12</strain>
    </source>
</reference>
<keyword evidence="3" id="KW-0812">Transmembrane</keyword>
<dbReference type="AlphaFoldDB" id="A0A2M7H2T5"/>
<proteinExistence type="predicted"/>
<dbReference type="Gene3D" id="1.20.1440.100">
    <property type="entry name" value="SG protein - dephosphorylation function"/>
    <property type="match status" value="1"/>
</dbReference>
<dbReference type="SUPFAM" id="SSF56784">
    <property type="entry name" value="HAD-like"/>
    <property type="match status" value="1"/>
</dbReference>
<evidence type="ECO:0000256" key="2">
    <source>
        <dbReference type="ARBA" id="ARBA00023315"/>
    </source>
</evidence>
<dbReference type="GO" id="GO:0006654">
    <property type="term" value="P:phosphatidic acid biosynthetic process"/>
    <property type="evidence" value="ECO:0007669"/>
    <property type="project" value="TreeGrafter"/>
</dbReference>
<dbReference type="NCBIfam" id="TIGR01488">
    <property type="entry name" value="HAD-SF-IB"/>
    <property type="match status" value="1"/>
</dbReference>
<sequence length="485" mass="56216">MNSIWDKTWFQMIFAIWVKAAFVLQAICLLPLMFLAEKFIEPDQRERFWRLVSHHNSVRLLKLSRIKLDLRTHVPNYEHPVIFVSNHPSWMDGFLVLAIVGPELNSLVAPFKSFPWPIGLWMKRSGAIDVQRDNVDEEKHTEANEKEAALRKLIDAVNEQHHNVLVFPEGHYERTKQLHYLHTGAARVSIRSKTPIMPMSLIGLEKIAMDPLHQRPGTVTVRFDGLIEPAEVTKDFSFREAVEKQQEEVKQAMITLLPVRYLPEYMEEYHPDNIGVFVDVDNTLYKGYSQQDFLKHLMAKGLVPRRVVFQVFLWLMLEKFHLLPHGSLMKRALSIMKGHTTKQVEEEAAKFFNEHILEHLQKHMIPVLKDHKEQGHMIILVTEIIEPLAKQFKNYFDALSVIDTQLVHEKGIYTGEVARLNYGQTKADLVTEFAEQFGVDLTKSYGYADSISDRPMLELIKHKTAVHPDPELKKVALDEGWDILV</sequence>
<keyword evidence="3" id="KW-0472">Membrane</keyword>
<dbReference type="GO" id="GO:0003841">
    <property type="term" value="F:1-acylglycerol-3-phosphate O-acyltransferase activity"/>
    <property type="evidence" value="ECO:0007669"/>
    <property type="project" value="TreeGrafter"/>
</dbReference>
<keyword evidence="5" id="KW-0378">Hydrolase</keyword>
<evidence type="ECO:0000256" key="1">
    <source>
        <dbReference type="ARBA" id="ARBA00022679"/>
    </source>
</evidence>
<dbReference type="NCBIfam" id="TIGR01490">
    <property type="entry name" value="HAD-SF-IB-hyp1"/>
    <property type="match status" value="1"/>
</dbReference>
<evidence type="ECO:0000259" key="4">
    <source>
        <dbReference type="SMART" id="SM00563"/>
    </source>
</evidence>
<keyword evidence="2" id="KW-0012">Acyltransferase</keyword>
<dbReference type="Pfam" id="PF12710">
    <property type="entry name" value="HAD"/>
    <property type="match status" value="1"/>
</dbReference>
<dbReference type="InterPro" id="IPR002123">
    <property type="entry name" value="Plipid/glycerol_acylTrfase"/>
</dbReference>
<comment type="caution">
    <text evidence="5">The sequence shown here is derived from an EMBL/GenBank/DDBJ whole genome shotgun (WGS) entry which is preliminary data.</text>
</comment>
<feature type="domain" description="Phospholipid/glycerol acyltransferase" evidence="4">
    <location>
        <begin position="81"/>
        <end position="204"/>
    </location>
</feature>
<feature type="transmembrane region" description="Helical" evidence="3">
    <location>
        <begin position="12"/>
        <end position="35"/>
    </location>
</feature>
<gene>
    <name evidence="5" type="ORF">COW24_05015</name>
</gene>
<dbReference type="PANTHER" id="PTHR10434:SF11">
    <property type="entry name" value="1-ACYL-SN-GLYCEROL-3-PHOSPHATE ACYLTRANSFERASE"/>
    <property type="match status" value="1"/>
</dbReference>
<dbReference type="InterPro" id="IPR023214">
    <property type="entry name" value="HAD_sf"/>
</dbReference>
<keyword evidence="1" id="KW-0808">Transferase</keyword>
<organism evidence="5 6">
    <name type="scientific">Candidatus Kerfeldbacteria bacterium CG15_BIG_FIL_POST_REV_8_21_14_020_45_12</name>
    <dbReference type="NCBI Taxonomy" id="2014247"/>
    <lineage>
        <taxon>Bacteria</taxon>
        <taxon>Candidatus Kerfeldiibacteriota</taxon>
    </lineage>
</organism>
<dbReference type="SUPFAM" id="SSF69593">
    <property type="entry name" value="Glycerol-3-phosphate (1)-acyltransferase"/>
    <property type="match status" value="1"/>
</dbReference>
<protein>
    <submittedName>
        <fullName evidence="5">HAD-IB family hydrolase</fullName>
    </submittedName>
</protein>
<accession>A0A2M7H2T5</accession>
<evidence type="ECO:0000256" key="3">
    <source>
        <dbReference type="SAM" id="Phobius"/>
    </source>
</evidence>
<evidence type="ECO:0000313" key="6">
    <source>
        <dbReference type="Proteomes" id="UP000230292"/>
    </source>
</evidence>
<dbReference type="InterPro" id="IPR006385">
    <property type="entry name" value="HAD_hydro_SerB1"/>
</dbReference>
<name>A0A2M7H2T5_9BACT</name>
<dbReference type="EMBL" id="PFGC01000050">
    <property type="protein sequence ID" value="PIW36540.1"/>
    <property type="molecule type" value="Genomic_DNA"/>
</dbReference>
<dbReference type="SMART" id="SM00563">
    <property type="entry name" value="PlsC"/>
    <property type="match status" value="1"/>
</dbReference>
<dbReference type="Proteomes" id="UP000230292">
    <property type="component" value="Unassembled WGS sequence"/>
</dbReference>
<dbReference type="InterPro" id="IPR036412">
    <property type="entry name" value="HAD-like_sf"/>
</dbReference>